<sequence>MAIFKLIFRKMLNNRWLTGSLFLGLIITVSLVSSIPTYTSSVLQKMLISELEDYQVKNNEFPGEFTFSDTFSKANIDNGGEALLAVEQIKKDIVTEANLPVLTDVDTLATTPLKVVYGDGRDDGKSLQPGKLIALTNLEENINLVDGKFPSPEPVDNVYEVLVTEQALMKRDTVIGTEYIVQEGDIQFRIKPVGVFQPGGNENPYWSLIKDNFSEDFIIHEDLFRSLIVEEHENLLGIGRFSTAFDYYDITDKDIPRLLGVENSLKTEINKVKSASILFQFPIKDILRSYITKGEQLTIMLWSLNVPVLIMLVVYLYMISKLIIERQLTEISVLASRGASRWQILGIYFIEILILGVLAFFIGPYLGLQLVKVLGASNGFLEFVQRSTLPIELSVDAYIYALIAVIASIIMIMIPVYRASGQSIVNHKQESARKFGRQNWYTMIFELLLFGISVYGLMNFNRRQEELLAIDGNPSDLMIDPILFFIPALFIIGLGLIVLRIYPWILMGIYKIGERFWPVSLYSTFLQVSRSSRQYQFLMLFLVMTIGIGVFSASAARTINNNLEEQIYYRHGADIKVSVRWESTQTNPSSYYPVTGPGGSGSGDVEQQTPDFTVNEVVFTEPDFTPFTEIPEVEQTAKVFLKEKVTAGTNSKSISHASLMAIEPKNFGEVNWFKSSLLPHHWYDYLNLLAKEPSSVLISREIATKLGVDAGDYIRLNWGRYDGAEFVVYAVIDYWPTFNPLEKAPDSDHNAGLIVANLPYVQNMISIEPYEVWMKLKEDATREEFYESISNKGIPILAMKDIYPNLVDLKNSGLLLGLNGTMTLGFLISLMISFIGFILYWVLTIKSRTLQYGIYRAMGIPMRKLIGILVSEQVLTSGVACALGVIIGGITSILFVPLFKLSFNIKEMMPPFEVVSDASDEMKIYGFVIVMLVLGCSILIGFLRSIKIHQAIKLGED</sequence>
<evidence type="ECO:0000256" key="3">
    <source>
        <dbReference type="ARBA" id="ARBA00022692"/>
    </source>
</evidence>
<evidence type="ECO:0000256" key="4">
    <source>
        <dbReference type="ARBA" id="ARBA00022989"/>
    </source>
</evidence>
<evidence type="ECO:0000313" key="11">
    <source>
        <dbReference type="Proteomes" id="UP001596147"/>
    </source>
</evidence>
<dbReference type="Pfam" id="PF02687">
    <property type="entry name" value="FtsX"/>
    <property type="match status" value="2"/>
</dbReference>
<evidence type="ECO:0000313" key="10">
    <source>
        <dbReference type="EMBL" id="MFC5464604.1"/>
    </source>
</evidence>
<dbReference type="PANTHER" id="PTHR30572">
    <property type="entry name" value="MEMBRANE COMPONENT OF TRANSPORTER-RELATED"/>
    <property type="match status" value="1"/>
</dbReference>
<name>A0ABW0LFP7_9BACI</name>
<dbReference type="RefSeq" id="WP_382349674.1">
    <property type="nucleotide sequence ID" value="NZ_JBHSMC010000010.1"/>
</dbReference>
<feature type="domain" description="MacB-like periplasmic core" evidence="9">
    <location>
        <begin position="543"/>
        <end position="790"/>
    </location>
</feature>
<keyword evidence="2" id="KW-1003">Cell membrane</keyword>
<feature type="transmembrane region" description="Helical" evidence="7">
    <location>
        <begin position="397"/>
        <end position="419"/>
    </location>
</feature>
<organism evidence="10 11">
    <name type="scientific">Lederbergia graminis</name>
    <dbReference type="NCBI Taxonomy" id="735518"/>
    <lineage>
        <taxon>Bacteria</taxon>
        <taxon>Bacillati</taxon>
        <taxon>Bacillota</taxon>
        <taxon>Bacilli</taxon>
        <taxon>Bacillales</taxon>
        <taxon>Bacillaceae</taxon>
        <taxon>Lederbergia</taxon>
    </lineage>
</organism>
<keyword evidence="11" id="KW-1185">Reference proteome</keyword>
<keyword evidence="5 7" id="KW-0472">Membrane</keyword>
<protein>
    <submittedName>
        <fullName evidence="10">FtsX-like permease family protein</fullName>
    </submittedName>
</protein>
<dbReference type="Proteomes" id="UP001596147">
    <property type="component" value="Unassembled WGS sequence"/>
</dbReference>
<dbReference type="InterPro" id="IPR003838">
    <property type="entry name" value="ABC3_permease_C"/>
</dbReference>
<evidence type="ECO:0000259" key="8">
    <source>
        <dbReference type="Pfam" id="PF02687"/>
    </source>
</evidence>
<accession>A0ABW0LFP7</accession>
<feature type="transmembrane region" description="Helical" evidence="7">
    <location>
        <begin position="537"/>
        <end position="556"/>
    </location>
</feature>
<feature type="domain" description="ABC3 transporter permease C-terminal" evidence="8">
    <location>
        <begin position="308"/>
        <end position="423"/>
    </location>
</feature>
<feature type="transmembrane region" description="Helical" evidence="7">
    <location>
        <begin position="345"/>
        <end position="366"/>
    </location>
</feature>
<feature type="domain" description="ABC3 transporter permease C-terminal" evidence="8">
    <location>
        <begin position="826"/>
        <end position="945"/>
    </location>
</feature>
<proteinExistence type="inferred from homology"/>
<dbReference type="InterPro" id="IPR025857">
    <property type="entry name" value="MacB_PCD"/>
</dbReference>
<feature type="transmembrane region" description="Helical" evidence="7">
    <location>
        <begin position="299"/>
        <end position="324"/>
    </location>
</feature>
<reference evidence="11" key="1">
    <citation type="journal article" date="2019" name="Int. J. Syst. Evol. Microbiol.">
        <title>The Global Catalogue of Microorganisms (GCM) 10K type strain sequencing project: providing services to taxonomists for standard genome sequencing and annotation.</title>
        <authorList>
            <consortium name="The Broad Institute Genomics Platform"/>
            <consortium name="The Broad Institute Genome Sequencing Center for Infectious Disease"/>
            <person name="Wu L."/>
            <person name="Ma J."/>
        </authorList>
    </citation>
    <scope>NUCLEOTIDE SEQUENCE [LARGE SCALE GENOMIC DNA]</scope>
    <source>
        <strain evidence="11">CGMCC 1.12237</strain>
    </source>
</reference>
<comment type="subcellular location">
    <subcellularLocation>
        <location evidence="1">Cell membrane</location>
        <topology evidence="1">Multi-pass membrane protein</topology>
    </subcellularLocation>
</comment>
<keyword evidence="4 7" id="KW-1133">Transmembrane helix</keyword>
<evidence type="ECO:0000256" key="6">
    <source>
        <dbReference type="ARBA" id="ARBA00038076"/>
    </source>
</evidence>
<feature type="transmembrane region" description="Helical" evidence="7">
    <location>
        <begin position="440"/>
        <end position="458"/>
    </location>
</feature>
<gene>
    <name evidence="10" type="ORF">ACFPM4_07550</name>
</gene>
<evidence type="ECO:0000256" key="7">
    <source>
        <dbReference type="SAM" id="Phobius"/>
    </source>
</evidence>
<comment type="caution">
    <text evidence="10">The sequence shown here is derived from an EMBL/GenBank/DDBJ whole genome shotgun (WGS) entry which is preliminary data.</text>
</comment>
<evidence type="ECO:0000256" key="5">
    <source>
        <dbReference type="ARBA" id="ARBA00023136"/>
    </source>
</evidence>
<dbReference type="EMBL" id="JBHSMC010000010">
    <property type="protein sequence ID" value="MFC5464604.1"/>
    <property type="molecule type" value="Genomic_DNA"/>
</dbReference>
<feature type="transmembrane region" description="Helical" evidence="7">
    <location>
        <begin position="482"/>
        <end position="502"/>
    </location>
</feature>
<feature type="transmembrane region" description="Helical" evidence="7">
    <location>
        <begin position="924"/>
        <end position="943"/>
    </location>
</feature>
<feature type="transmembrane region" description="Helical" evidence="7">
    <location>
        <begin position="866"/>
        <end position="899"/>
    </location>
</feature>
<feature type="transmembrane region" description="Helical" evidence="7">
    <location>
        <begin position="824"/>
        <end position="845"/>
    </location>
</feature>
<dbReference type="PANTHER" id="PTHR30572:SF4">
    <property type="entry name" value="ABC TRANSPORTER PERMEASE YTRF"/>
    <property type="match status" value="1"/>
</dbReference>
<comment type="similarity">
    <text evidence="6">Belongs to the ABC-4 integral membrane protein family.</text>
</comment>
<dbReference type="InterPro" id="IPR050250">
    <property type="entry name" value="Macrolide_Exporter_MacB"/>
</dbReference>
<evidence type="ECO:0000256" key="1">
    <source>
        <dbReference type="ARBA" id="ARBA00004651"/>
    </source>
</evidence>
<evidence type="ECO:0000256" key="2">
    <source>
        <dbReference type="ARBA" id="ARBA00022475"/>
    </source>
</evidence>
<dbReference type="Pfam" id="PF12704">
    <property type="entry name" value="MacB_PCD"/>
    <property type="match status" value="1"/>
</dbReference>
<evidence type="ECO:0000259" key="9">
    <source>
        <dbReference type="Pfam" id="PF12704"/>
    </source>
</evidence>
<keyword evidence="3 7" id="KW-0812">Transmembrane</keyword>